<dbReference type="eggNOG" id="KOG4183">
    <property type="taxonomic scope" value="Eukaryota"/>
</dbReference>
<feature type="region of interest" description="Disordered" evidence="6">
    <location>
        <begin position="1"/>
        <end position="30"/>
    </location>
</feature>
<dbReference type="GO" id="GO:0006351">
    <property type="term" value="P:DNA-templated transcription"/>
    <property type="evidence" value="ECO:0007669"/>
    <property type="project" value="InterPro"/>
</dbReference>
<evidence type="ECO:0000256" key="3">
    <source>
        <dbReference type="ARBA" id="ARBA00022478"/>
    </source>
</evidence>
<dbReference type="FunCoup" id="W3WUB7">
    <property type="interactions" value="680"/>
</dbReference>
<evidence type="ECO:0000313" key="8">
    <source>
        <dbReference type="Proteomes" id="UP000030651"/>
    </source>
</evidence>
<dbReference type="EMBL" id="KI912117">
    <property type="protein sequence ID" value="ETS76451.1"/>
    <property type="molecule type" value="Genomic_DNA"/>
</dbReference>
<dbReference type="Proteomes" id="UP000030651">
    <property type="component" value="Unassembled WGS sequence"/>
</dbReference>
<evidence type="ECO:0000313" key="7">
    <source>
        <dbReference type="EMBL" id="ETS76451.1"/>
    </source>
</evidence>
<sequence>MGGGHEKKRKRGEEGSSKSRKKASVQTPALPASIKVASVKTVKTCPPVIGTLNLPFVFAQVADTKQRTATTPGLCLPGDVQFQAYSKPESFTPKKSKKSAPTPTNLVLHSSAHRTLDYTAKEDGVGGNESHLKHYIGVFDPATGSLSVMEAKKMAVRGVVRSQKPAADKAADRAVSKTMTELRNDLGEAFGTKKARKAIASITQNAIAPEKDILSAGGSPRKLDATAKAMMESIQESTRGMATREELQASVDQAKPVPPGNFGATEIQEVYRPEQMIGADILISCPIKDWQDSAKNQLPLQLPYQFISSNMYTIAAGPKSTDRLRLLRYLNYLIIFIKIAKPGAQRGVLRVPPKQQLHDKMENAPAPVIESIRRRFSANGEIRKFHRDLLMTYSCAIAAILMNYEFETSALRQDLGLDERQFAQYWREIGGKLSNPVGKVKGTKMQVAKLALPLEFPQVRFVQRSR</sequence>
<dbReference type="KEGG" id="pfy:PFICI_11838"/>
<evidence type="ECO:0000256" key="2">
    <source>
        <dbReference type="ARBA" id="ARBA00009430"/>
    </source>
</evidence>
<reference evidence="8" key="1">
    <citation type="journal article" date="2015" name="BMC Genomics">
        <title>Genomic and transcriptomic analysis of the endophytic fungus Pestalotiopsis fici reveals its lifestyle and high potential for synthesis of natural products.</title>
        <authorList>
            <person name="Wang X."/>
            <person name="Zhang X."/>
            <person name="Liu L."/>
            <person name="Xiang M."/>
            <person name="Wang W."/>
            <person name="Sun X."/>
            <person name="Che Y."/>
            <person name="Guo L."/>
            <person name="Liu G."/>
            <person name="Guo L."/>
            <person name="Wang C."/>
            <person name="Yin W.B."/>
            <person name="Stadler M."/>
            <person name="Zhang X."/>
            <person name="Liu X."/>
        </authorList>
    </citation>
    <scope>NUCLEOTIDE SEQUENCE [LARGE SCALE GENOMIC DNA]</scope>
    <source>
        <strain evidence="8">W106-1 / CGMCC3.15140</strain>
    </source>
</reference>
<gene>
    <name evidence="7" type="ORF">PFICI_11838</name>
</gene>
<name>W3WUB7_PESFW</name>
<dbReference type="GO" id="GO:0000428">
    <property type="term" value="C:DNA-directed RNA polymerase complex"/>
    <property type="evidence" value="ECO:0007669"/>
    <property type="project" value="UniProtKB-KW"/>
</dbReference>
<dbReference type="HOGENOM" id="CLU_034953_1_0_1"/>
<evidence type="ECO:0000256" key="1">
    <source>
        <dbReference type="ARBA" id="ARBA00004604"/>
    </source>
</evidence>
<keyword evidence="8" id="KW-1185">Reference proteome</keyword>
<dbReference type="PANTHER" id="PTHR14440">
    <property type="entry name" value="DNA-DIRECTED RNA POLYMERASE I SUBUNIT RPA49"/>
    <property type="match status" value="1"/>
</dbReference>
<evidence type="ECO:0000256" key="4">
    <source>
        <dbReference type="ARBA" id="ARBA00023163"/>
    </source>
</evidence>
<organism evidence="7 8">
    <name type="scientific">Pestalotiopsis fici (strain W106-1 / CGMCC3.15140)</name>
    <dbReference type="NCBI Taxonomy" id="1229662"/>
    <lineage>
        <taxon>Eukaryota</taxon>
        <taxon>Fungi</taxon>
        <taxon>Dikarya</taxon>
        <taxon>Ascomycota</taxon>
        <taxon>Pezizomycotina</taxon>
        <taxon>Sordariomycetes</taxon>
        <taxon>Xylariomycetidae</taxon>
        <taxon>Amphisphaeriales</taxon>
        <taxon>Sporocadaceae</taxon>
        <taxon>Pestalotiopsis</taxon>
    </lineage>
</organism>
<keyword evidence="4" id="KW-0804">Transcription</keyword>
<dbReference type="OMA" id="LWNHYVA"/>
<dbReference type="GeneID" id="19276851"/>
<dbReference type="AlphaFoldDB" id="W3WUB7"/>
<comment type="similarity">
    <text evidence="2">Belongs to the eukaryotic RPA49/POLR1E RNA polymerase subunit family.</text>
</comment>
<keyword evidence="3" id="KW-0240">DNA-directed RNA polymerase</keyword>
<dbReference type="GO" id="GO:0005730">
    <property type="term" value="C:nucleolus"/>
    <property type="evidence" value="ECO:0007669"/>
    <property type="project" value="UniProtKB-SubCell"/>
</dbReference>
<evidence type="ECO:0000256" key="5">
    <source>
        <dbReference type="ARBA" id="ARBA00023242"/>
    </source>
</evidence>
<dbReference type="InParanoid" id="W3WUB7"/>
<dbReference type="OrthoDB" id="532500at2759"/>
<evidence type="ECO:0008006" key="9">
    <source>
        <dbReference type="Google" id="ProtNLM"/>
    </source>
</evidence>
<protein>
    <recommendedName>
        <fullName evidence="9">DNA-directed RNA polymerase I subunit rpa49</fullName>
    </recommendedName>
</protein>
<dbReference type="STRING" id="1229662.W3WUB7"/>
<evidence type="ECO:0000256" key="6">
    <source>
        <dbReference type="SAM" id="MobiDB-lite"/>
    </source>
</evidence>
<accession>W3WUB7</accession>
<keyword evidence="5" id="KW-0539">Nucleus</keyword>
<feature type="compositionally biased region" description="Basic residues" evidence="6">
    <location>
        <begin position="1"/>
        <end position="10"/>
    </location>
</feature>
<proteinExistence type="inferred from homology"/>
<dbReference type="GO" id="GO:0003677">
    <property type="term" value="F:DNA binding"/>
    <property type="evidence" value="ECO:0007669"/>
    <property type="project" value="InterPro"/>
</dbReference>
<comment type="subcellular location">
    <subcellularLocation>
        <location evidence="1">Nucleus</location>
        <location evidence="1">Nucleolus</location>
    </subcellularLocation>
</comment>
<dbReference type="Pfam" id="PF06870">
    <property type="entry name" value="RNA_pol_I_A49"/>
    <property type="match status" value="1"/>
</dbReference>
<dbReference type="RefSeq" id="XP_007838610.1">
    <property type="nucleotide sequence ID" value="XM_007840419.1"/>
</dbReference>
<dbReference type="InterPro" id="IPR009668">
    <property type="entry name" value="RNA_pol-assoc_fac_A49-like"/>
</dbReference>